<dbReference type="GO" id="GO:0016137">
    <property type="term" value="P:glycoside metabolic process"/>
    <property type="evidence" value="ECO:0007669"/>
    <property type="project" value="UniProtKB-ARBA"/>
</dbReference>
<dbReference type="SUPFAM" id="SSF102588">
    <property type="entry name" value="LmbE-like"/>
    <property type="match status" value="1"/>
</dbReference>
<comment type="caution">
    <text evidence="2">The sequence shown here is derived from an EMBL/GenBank/DDBJ whole genome shotgun (WGS) entry which is preliminary data.</text>
</comment>
<dbReference type="AlphaFoldDB" id="A0A7K3QSG4"/>
<evidence type="ECO:0000313" key="2">
    <source>
        <dbReference type="EMBL" id="NEB92771.1"/>
    </source>
</evidence>
<gene>
    <name evidence="2" type="ORF">G3I21_13890</name>
</gene>
<dbReference type="Proteomes" id="UP000470520">
    <property type="component" value="Unassembled WGS sequence"/>
</dbReference>
<dbReference type="InterPro" id="IPR003737">
    <property type="entry name" value="GlcNAc_PI_deacetylase-related"/>
</dbReference>
<protein>
    <submittedName>
        <fullName evidence="2">Uncharacterized protein</fullName>
    </submittedName>
</protein>
<dbReference type="InterPro" id="IPR024078">
    <property type="entry name" value="LmbE-like_dom_sf"/>
</dbReference>
<keyword evidence="1" id="KW-0862">Zinc</keyword>
<dbReference type="EMBL" id="JAAGMR010000165">
    <property type="protein sequence ID" value="NEB92771.1"/>
    <property type="molecule type" value="Genomic_DNA"/>
</dbReference>
<organism evidence="2 3">
    <name type="scientific">Streptomyces bauhiniae</name>
    <dbReference type="NCBI Taxonomy" id="2340725"/>
    <lineage>
        <taxon>Bacteria</taxon>
        <taxon>Bacillati</taxon>
        <taxon>Actinomycetota</taxon>
        <taxon>Actinomycetes</taxon>
        <taxon>Kitasatosporales</taxon>
        <taxon>Streptomycetaceae</taxon>
        <taxon>Streptomyces</taxon>
    </lineage>
</organism>
<sequence>MSALGVHRPEEVAQLQSQELKLSKAALNISDVIELGYPDSGMPGAAEDIAPDAFSRRDGEPIVRRLEAVMRAYQPDVVVTYPPNGKDISAFWSEKLNSLAAHVSGPADMAGTAEVSDAAPSSGRLVALWEPADLE</sequence>
<dbReference type="Gene3D" id="3.40.50.10320">
    <property type="entry name" value="LmbE-like"/>
    <property type="match status" value="1"/>
</dbReference>
<proteinExistence type="predicted"/>
<reference evidence="2 3" key="1">
    <citation type="submission" date="2020-01" db="EMBL/GenBank/DDBJ databases">
        <title>Insect and environment-associated Actinomycetes.</title>
        <authorList>
            <person name="Currrie C."/>
            <person name="Chevrette M."/>
            <person name="Carlson C."/>
            <person name="Stubbendieck R."/>
            <person name="Wendt-Pienkowski E."/>
        </authorList>
    </citation>
    <scope>NUCLEOTIDE SEQUENCE [LARGE SCALE GENOMIC DNA]</scope>
    <source>
        <strain evidence="2 3">SID7754</strain>
    </source>
</reference>
<dbReference type="Pfam" id="PF02585">
    <property type="entry name" value="PIG-L"/>
    <property type="match status" value="1"/>
</dbReference>
<evidence type="ECO:0000313" key="3">
    <source>
        <dbReference type="Proteomes" id="UP000470520"/>
    </source>
</evidence>
<dbReference type="RefSeq" id="WP_164188572.1">
    <property type="nucleotide sequence ID" value="NZ_JAAGMR010000165.1"/>
</dbReference>
<accession>A0A7K3QSG4</accession>
<name>A0A7K3QSG4_9ACTN</name>
<evidence type="ECO:0000256" key="1">
    <source>
        <dbReference type="ARBA" id="ARBA00022833"/>
    </source>
</evidence>